<evidence type="ECO:0000256" key="5">
    <source>
        <dbReference type="ARBA" id="ARBA00023052"/>
    </source>
</evidence>
<dbReference type="PANTHER" id="PTHR42916:SF1">
    <property type="entry name" value="PROTEIN PHYLLO, CHLOROPLASTIC"/>
    <property type="match status" value="1"/>
</dbReference>
<dbReference type="PANTHER" id="PTHR42916">
    <property type="entry name" value="2-SUCCINYL-5-ENOLPYRUVYL-6-HYDROXY-3-CYCLOHEXENE-1-CARBOXYLATE SYNTHASE"/>
    <property type="match status" value="1"/>
</dbReference>
<dbReference type="GO" id="GO:0070204">
    <property type="term" value="F:2-succinyl-5-enolpyruvyl-6-hydroxy-3-cyclohexene-1-carboxylic-acid synthase activity"/>
    <property type="evidence" value="ECO:0007669"/>
    <property type="project" value="UniProtKB-UniRule"/>
</dbReference>
<name>A0A7Y0L5L2_9FIRM</name>
<evidence type="ECO:0000256" key="3">
    <source>
        <dbReference type="ARBA" id="ARBA00022723"/>
    </source>
</evidence>
<comment type="subunit">
    <text evidence="7">Homodimer.</text>
</comment>
<dbReference type="Gene3D" id="3.40.50.970">
    <property type="match status" value="2"/>
</dbReference>
<organism evidence="10 11">
    <name type="scientific">Sulfobacillus harzensis</name>
    <dbReference type="NCBI Taxonomy" id="2729629"/>
    <lineage>
        <taxon>Bacteria</taxon>
        <taxon>Bacillati</taxon>
        <taxon>Bacillota</taxon>
        <taxon>Clostridia</taxon>
        <taxon>Eubacteriales</taxon>
        <taxon>Clostridiales Family XVII. Incertae Sedis</taxon>
        <taxon>Sulfobacillus</taxon>
    </lineage>
</organism>
<keyword evidence="3 7" id="KW-0479">Metal-binding</keyword>
<feature type="domain" description="Thiamine pyrophosphate enzyme TPP-binding" evidence="8">
    <location>
        <begin position="401"/>
        <end position="531"/>
    </location>
</feature>
<evidence type="ECO:0000313" key="11">
    <source>
        <dbReference type="Proteomes" id="UP000533476"/>
    </source>
</evidence>
<sequence>MALRPYLGHLIAQLNASGVRRAVVAPGSRSTPLAILLYQHPGIEMRLALDERSAGYFALGWAKAAREPVALLCTSGTAAANFAPAVAEAHLSRVPLVVLTADRPRELRDVGAAQTIDQIHLFGSHVKWFQDLPTPGELDLSRHGAQVAARAVHIAMSHPRGPVHLNVPVREPLIPEPGDMPPALFSAMRPAASIPDTESLDIALDHIAESQRLVVVLGPETPQIPPETLQRFREAGAMLIVDPLSGNARQIEGLTRYDTWIRRPNPPEPPDLVIRLGAPLTSKAFQGWVRSSPLILLDWPRGFREPDLTSLYLLEGDPEKTLVHLSRRLRFRPDEAWGRTLTQREAEAQQTLDGFLREAPPSFEGRLYHALNHLWPHPDKPVLVASSMPVRDLDTFYPQGPLRFFANRGANGIDGLVSTALGLSQEFGDVLAILGDLAFFHDMNGLELAQRHHLNALVVIVNNTGGAIFSTLSQSTLDTTLFEDLFGTPQAMDFSGAATLYGAEFRRAHSFHEVESSFHALRNRPGLRIIEFRTTPRPETAQWHKRLYH</sequence>
<dbReference type="CDD" id="cd07037">
    <property type="entry name" value="TPP_PYR_MenD"/>
    <property type="match status" value="1"/>
</dbReference>
<comment type="similarity">
    <text evidence="7">Belongs to the TPP enzyme family. MenD subfamily.</text>
</comment>
<dbReference type="SUPFAM" id="SSF52518">
    <property type="entry name" value="Thiamin diphosphate-binding fold (THDP-binding)"/>
    <property type="match status" value="2"/>
</dbReference>
<comment type="caution">
    <text evidence="10">The sequence shown here is derived from an EMBL/GenBank/DDBJ whole genome shotgun (WGS) entry which is preliminary data.</text>
</comment>
<dbReference type="UniPathway" id="UPA01057">
    <property type="reaction ID" value="UER00164"/>
</dbReference>
<dbReference type="RefSeq" id="WP_169100635.1">
    <property type="nucleotide sequence ID" value="NZ_JABBVZ010000050.1"/>
</dbReference>
<dbReference type="SUPFAM" id="SSF52467">
    <property type="entry name" value="DHS-like NAD/FAD-binding domain"/>
    <property type="match status" value="1"/>
</dbReference>
<comment type="catalytic activity">
    <reaction evidence="7">
        <text>isochorismate + 2-oxoglutarate + H(+) = 5-enolpyruvoyl-6-hydroxy-2-succinyl-cyclohex-3-ene-1-carboxylate + CO2</text>
        <dbReference type="Rhea" id="RHEA:25593"/>
        <dbReference type="ChEBI" id="CHEBI:15378"/>
        <dbReference type="ChEBI" id="CHEBI:16526"/>
        <dbReference type="ChEBI" id="CHEBI:16810"/>
        <dbReference type="ChEBI" id="CHEBI:29780"/>
        <dbReference type="ChEBI" id="CHEBI:58818"/>
        <dbReference type="EC" id="2.2.1.9"/>
    </reaction>
</comment>
<dbReference type="InterPro" id="IPR004433">
    <property type="entry name" value="MenaQ_synth_MenD"/>
</dbReference>
<comment type="cofactor">
    <cofactor evidence="7">
        <name>thiamine diphosphate</name>
        <dbReference type="ChEBI" id="CHEBI:58937"/>
    </cofactor>
    <text evidence="7">Binds 1 thiamine pyrophosphate per subunit.</text>
</comment>
<comment type="pathway">
    <text evidence="7">Quinol/quinone metabolism; menaquinone biosynthesis.</text>
</comment>
<gene>
    <name evidence="7 10" type="primary">menD</name>
    <name evidence="10" type="ORF">HIJ39_13685</name>
</gene>
<comment type="cofactor">
    <cofactor evidence="7">
        <name>Mg(2+)</name>
        <dbReference type="ChEBI" id="CHEBI:18420"/>
    </cofactor>
    <cofactor evidence="7">
        <name>Mn(2+)</name>
        <dbReference type="ChEBI" id="CHEBI:29035"/>
    </cofactor>
</comment>
<feature type="domain" description="Thiamine pyrophosphate enzyme N-terminal TPP-binding" evidence="9">
    <location>
        <begin position="10"/>
        <end position="120"/>
    </location>
</feature>
<dbReference type="PIRSF" id="PIRSF004983">
    <property type="entry name" value="MenD"/>
    <property type="match status" value="1"/>
</dbReference>
<reference evidence="10 11" key="1">
    <citation type="submission" date="2020-04" db="EMBL/GenBank/DDBJ databases">
        <authorList>
            <person name="Zhang R."/>
            <person name="Schippers A."/>
        </authorList>
    </citation>
    <scope>NUCLEOTIDE SEQUENCE [LARGE SCALE GENOMIC DNA]</scope>
    <source>
        <strain evidence="10 11">DSM 109850</strain>
    </source>
</reference>
<evidence type="ECO:0000256" key="2">
    <source>
        <dbReference type="ARBA" id="ARBA00022679"/>
    </source>
</evidence>
<dbReference type="HAMAP" id="MF_01659">
    <property type="entry name" value="MenD"/>
    <property type="match status" value="1"/>
</dbReference>
<proteinExistence type="inferred from homology"/>
<keyword evidence="2 7" id="KW-0808">Transferase</keyword>
<dbReference type="UniPathway" id="UPA00079"/>
<evidence type="ECO:0000259" key="9">
    <source>
        <dbReference type="Pfam" id="PF02776"/>
    </source>
</evidence>
<dbReference type="InterPro" id="IPR011766">
    <property type="entry name" value="TPP_enzyme_TPP-bd"/>
</dbReference>
<dbReference type="GO" id="GO:0030145">
    <property type="term" value="F:manganese ion binding"/>
    <property type="evidence" value="ECO:0007669"/>
    <property type="project" value="UniProtKB-UniRule"/>
</dbReference>
<keyword evidence="6 7" id="KW-0464">Manganese</keyword>
<dbReference type="GO" id="GO:0000287">
    <property type="term" value="F:magnesium ion binding"/>
    <property type="evidence" value="ECO:0007669"/>
    <property type="project" value="UniProtKB-UniRule"/>
</dbReference>
<keyword evidence="1 7" id="KW-0474">Menaquinone biosynthesis</keyword>
<dbReference type="Pfam" id="PF02776">
    <property type="entry name" value="TPP_enzyme_N"/>
    <property type="match status" value="1"/>
</dbReference>
<dbReference type="AlphaFoldDB" id="A0A7Y0L5L2"/>
<accession>A0A7Y0L5L2</accession>
<dbReference type="EMBL" id="JABBVZ010000050">
    <property type="protein sequence ID" value="NMP23392.1"/>
    <property type="molecule type" value="Genomic_DNA"/>
</dbReference>
<dbReference type="NCBIfam" id="TIGR00173">
    <property type="entry name" value="menD"/>
    <property type="match status" value="1"/>
</dbReference>
<evidence type="ECO:0000256" key="4">
    <source>
        <dbReference type="ARBA" id="ARBA00022842"/>
    </source>
</evidence>
<dbReference type="InterPro" id="IPR029061">
    <property type="entry name" value="THDP-binding"/>
</dbReference>
<protein>
    <recommendedName>
        <fullName evidence="7">2-succinyl-5-enolpyruvyl-6-hydroxy-3-cyclohexene-1-carboxylate synthase</fullName>
        <shortName evidence="7">SEPHCHC synthase</shortName>
        <ecNumber evidence="7">2.2.1.9</ecNumber>
    </recommendedName>
    <alternativeName>
        <fullName evidence="7">Menaquinone biosynthesis protein MenD</fullName>
    </alternativeName>
</protein>
<dbReference type="GO" id="GO:0009234">
    <property type="term" value="P:menaquinone biosynthetic process"/>
    <property type="evidence" value="ECO:0007669"/>
    <property type="project" value="UniProtKB-UniRule"/>
</dbReference>
<keyword evidence="11" id="KW-1185">Reference proteome</keyword>
<dbReference type="Gene3D" id="3.40.50.1220">
    <property type="entry name" value="TPP-binding domain"/>
    <property type="match status" value="1"/>
</dbReference>
<dbReference type="CDD" id="cd02009">
    <property type="entry name" value="TPP_SHCHC_synthase"/>
    <property type="match status" value="1"/>
</dbReference>
<evidence type="ECO:0000256" key="1">
    <source>
        <dbReference type="ARBA" id="ARBA00022428"/>
    </source>
</evidence>
<comment type="function">
    <text evidence="7">Catalyzes the thiamine diphosphate-dependent decarboxylation of 2-oxoglutarate and the subsequent addition of the resulting succinic semialdehyde-thiamine pyrophosphate anion to isochorismate to yield 2-succinyl-5-enolpyruvyl-6-hydroxy-3-cyclohexene-1-carboxylate (SEPHCHC).</text>
</comment>
<evidence type="ECO:0000313" key="10">
    <source>
        <dbReference type="EMBL" id="NMP23392.1"/>
    </source>
</evidence>
<evidence type="ECO:0000256" key="6">
    <source>
        <dbReference type="ARBA" id="ARBA00023211"/>
    </source>
</evidence>
<dbReference type="GO" id="GO:0030976">
    <property type="term" value="F:thiamine pyrophosphate binding"/>
    <property type="evidence" value="ECO:0007669"/>
    <property type="project" value="UniProtKB-UniRule"/>
</dbReference>
<dbReference type="InterPro" id="IPR012001">
    <property type="entry name" value="Thiamin_PyroP_enz_TPP-bd_dom"/>
</dbReference>
<evidence type="ECO:0000256" key="7">
    <source>
        <dbReference type="HAMAP-Rule" id="MF_01659"/>
    </source>
</evidence>
<keyword evidence="5 7" id="KW-0786">Thiamine pyrophosphate</keyword>
<keyword evidence="4 7" id="KW-0460">Magnesium</keyword>
<dbReference type="Pfam" id="PF02775">
    <property type="entry name" value="TPP_enzyme_C"/>
    <property type="match status" value="1"/>
</dbReference>
<dbReference type="InterPro" id="IPR029035">
    <property type="entry name" value="DHS-like_NAD/FAD-binding_dom"/>
</dbReference>
<dbReference type="EC" id="2.2.1.9" evidence="7"/>
<evidence type="ECO:0000259" key="8">
    <source>
        <dbReference type="Pfam" id="PF02775"/>
    </source>
</evidence>
<comment type="pathway">
    <text evidence="7">Quinol/quinone metabolism; 1,4-dihydroxy-2-naphthoate biosynthesis; 1,4-dihydroxy-2-naphthoate from chorismate: step 2/7.</text>
</comment>
<dbReference type="Proteomes" id="UP000533476">
    <property type="component" value="Unassembled WGS sequence"/>
</dbReference>